<accession>A0A1V9Y6P3</accession>
<feature type="domain" description="Helicase ATP-binding" evidence="3">
    <location>
        <begin position="1"/>
        <end position="119"/>
    </location>
</feature>
<dbReference type="PANTHER" id="PTHR47958">
    <property type="entry name" value="ATP-DEPENDENT RNA HELICASE DBP3"/>
    <property type="match status" value="1"/>
</dbReference>
<dbReference type="InterPro" id="IPR027417">
    <property type="entry name" value="P-loop_NTPase"/>
</dbReference>
<evidence type="ECO:0000256" key="2">
    <source>
        <dbReference type="ARBA" id="ARBA00022806"/>
    </source>
</evidence>
<dbReference type="Proteomes" id="UP000243217">
    <property type="component" value="Unassembled WGS sequence"/>
</dbReference>
<dbReference type="STRING" id="74557.A0A1V9Y6P3"/>
<dbReference type="SMART" id="SM00487">
    <property type="entry name" value="DEXDc"/>
    <property type="match status" value="1"/>
</dbReference>
<evidence type="ECO:0000259" key="3">
    <source>
        <dbReference type="PROSITE" id="PS51192"/>
    </source>
</evidence>
<evidence type="ECO:0000313" key="4">
    <source>
        <dbReference type="EMBL" id="OQR81380.1"/>
    </source>
</evidence>
<dbReference type="PROSITE" id="PS51192">
    <property type="entry name" value="HELICASE_ATP_BIND_1"/>
    <property type="match status" value="1"/>
</dbReference>
<dbReference type="GO" id="GO:0005524">
    <property type="term" value="F:ATP binding"/>
    <property type="evidence" value="ECO:0007669"/>
    <property type="project" value="InterPro"/>
</dbReference>
<dbReference type="GO" id="GO:0004386">
    <property type="term" value="F:helicase activity"/>
    <property type="evidence" value="ECO:0007669"/>
    <property type="project" value="UniProtKB-KW"/>
</dbReference>
<proteinExistence type="predicted"/>
<dbReference type="InterPro" id="IPR011545">
    <property type="entry name" value="DEAD/DEAH_box_helicase_dom"/>
</dbReference>
<organism evidence="4 5">
    <name type="scientific">Thraustotheca clavata</name>
    <dbReference type="NCBI Taxonomy" id="74557"/>
    <lineage>
        <taxon>Eukaryota</taxon>
        <taxon>Sar</taxon>
        <taxon>Stramenopiles</taxon>
        <taxon>Oomycota</taxon>
        <taxon>Saprolegniomycetes</taxon>
        <taxon>Saprolegniales</taxon>
        <taxon>Achlyaceae</taxon>
        <taxon>Thraustotheca</taxon>
    </lineage>
</organism>
<gene>
    <name evidence="4" type="ORF">THRCLA_23387</name>
</gene>
<evidence type="ECO:0000313" key="5">
    <source>
        <dbReference type="Proteomes" id="UP000243217"/>
    </source>
</evidence>
<dbReference type="InterPro" id="IPR014001">
    <property type="entry name" value="Helicase_ATP-bd"/>
</dbReference>
<keyword evidence="2 4" id="KW-0547">Nucleotide-binding</keyword>
<reference evidence="4 5" key="1">
    <citation type="journal article" date="2014" name="Genome Biol. Evol.">
        <title>The secreted proteins of Achlya hypogyna and Thraustotheca clavata identify the ancestral oomycete secretome and reveal gene acquisitions by horizontal gene transfer.</title>
        <authorList>
            <person name="Misner I."/>
            <person name="Blouin N."/>
            <person name="Leonard G."/>
            <person name="Richards T.A."/>
            <person name="Lane C.E."/>
        </authorList>
    </citation>
    <scope>NUCLEOTIDE SEQUENCE [LARGE SCALE GENOMIC DNA]</scope>
    <source>
        <strain evidence="4 5">ATCC 34112</strain>
    </source>
</reference>
<evidence type="ECO:0000256" key="1">
    <source>
        <dbReference type="ARBA" id="ARBA00022801"/>
    </source>
</evidence>
<sequence>PYLQPGDGPIVLVIAPTRELAVQIQQECNKFGSSSKIKNTCVYGGVPKRQQSEDLARGVEICICTPGRMIDMLSSNKTNLRRVTYLVLDEADRMLDMGFEPQLRKIVSQIRPDRQTLIR</sequence>
<dbReference type="GO" id="GO:0016787">
    <property type="term" value="F:hydrolase activity"/>
    <property type="evidence" value="ECO:0007669"/>
    <property type="project" value="UniProtKB-KW"/>
</dbReference>
<dbReference type="GO" id="GO:0003676">
    <property type="term" value="F:nucleic acid binding"/>
    <property type="evidence" value="ECO:0007669"/>
    <property type="project" value="InterPro"/>
</dbReference>
<feature type="non-terminal residue" evidence="4">
    <location>
        <position position="1"/>
    </location>
</feature>
<name>A0A1V9Y6P3_9STRA</name>
<dbReference type="Pfam" id="PF00270">
    <property type="entry name" value="DEAD"/>
    <property type="match status" value="1"/>
</dbReference>
<dbReference type="OrthoDB" id="196131at2759"/>
<dbReference type="InterPro" id="IPR000629">
    <property type="entry name" value="RNA-helicase_DEAD-box_CS"/>
</dbReference>
<keyword evidence="2 4" id="KW-0347">Helicase</keyword>
<comment type="caution">
    <text evidence="4">The sequence shown here is derived from an EMBL/GenBank/DDBJ whole genome shotgun (WGS) entry which is preliminary data.</text>
</comment>
<keyword evidence="5" id="KW-1185">Reference proteome</keyword>
<dbReference type="PROSITE" id="PS00039">
    <property type="entry name" value="DEAD_ATP_HELICASE"/>
    <property type="match status" value="1"/>
</dbReference>
<dbReference type="EMBL" id="JNBS01005009">
    <property type="protein sequence ID" value="OQR81380.1"/>
    <property type="molecule type" value="Genomic_DNA"/>
</dbReference>
<dbReference type="AlphaFoldDB" id="A0A1V9Y6P3"/>
<dbReference type="Gene3D" id="3.40.50.300">
    <property type="entry name" value="P-loop containing nucleotide triphosphate hydrolases"/>
    <property type="match status" value="1"/>
</dbReference>
<keyword evidence="1" id="KW-0378">Hydrolase</keyword>
<dbReference type="SUPFAM" id="SSF52540">
    <property type="entry name" value="P-loop containing nucleoside triphosphate hydrolases"/>
    <property type="match status" value="1"/>
</dbReference>
<keyword evidence="2 4" id="KW-0067">ATP-binding</keyword>
<protein>
    <submittedName>
        <fullName evidence="4">ATP-dependent RNA helicase DBP2</fullName>
    </submittedName>
</protein>